<dbReference type="OrthoDB" id="2126698at2759"/>
<dbReference type="EMBL" id="QEFC01010101">
    <property type="protein sequence ID" value="KAE9444569.1"/>
    <property type="molecule type" value="Genomic_DNA"/>
</dbReference>
<reference evidence="1" key="1">
    <citation type="journal article" date="2019" name="Genome Biol. Evol.">
        <title>The Rhododendron genome and chromosomal organization provide insight into shared whole-genome duplications across the heath family (Ericaceae).</title>
        <authorList>
            <person name="Soza V.L."/>
            <person name="Lindsley D."/>
            <person name="Waalkes A."/>
            <person name="Ramage E."/>
            <person name="Patwardhan R.P."/>
            <person name="Burton J.N."/>
            <person name="Adey A."/>
            <person name="Kumar A."/>
            <person name="Qiu R."/>
            <person name="Shendure J."/>
            <person name="Hall B."/>
        </authorList>
    </citation>
    <scope>NUCLEOTIDE SEQUENCE</scope>
    <source>
        <strain evidence="1">RSF 1966-606</strain>
    </source>
</reference>
<feature type="non-terminal residue" evidence="1">
    <location>
        <position position="1"/>
    </location>
</feature>
<comment type="caution">
    <text evidence="1">The sequence shown here is derived from an EMBL/GenBank/DDBJ whole genome shotgun (WGS) entry which is preliminary data.</text>
</comment>
<name>A0A6A4KNQ9_9ERIC</name>
<protein>
    <submittedName>
        <fullName evidence="1">Uncharacterized protein</fullName>
    </submittedName>
</protein>
<feature type="non-terminal residue" evidence="1">
    <location>
        <position position="265"/>
    </location>
</feature>
<dbReference type="AlphaFoldDB" id="A0A6A4KNQ9"/>
<sequence length="265" mass="29874">GFGRGQEPVFVFASCDYNKCVILLDSSGGCYVRRPPWRPRACRLNPCTLMGHRHRHRLCFFGITIPPPPCIILLDSVTLGRPDWRTSNIVWARIWSKIIQADGSNTTPPRSSSIEIRSSLLEVSHTGTLRPWLFPEHYEVSSGTECRRASSVLLCASIDCSLWRRLYVGSPDASGIQGGRIGSFDLVVDRGRYTGRIRASCEEVSENLEWVFGRVKTNQSIHYFVIVPFLFHFFSPSLEHWAFELLVLLAGLMPQSEISTSLLAM</sequence>
<evidence type="ECO:0000313" key="1">
    <source>
        <dbReference type="EMBL" id="KAE9444569.1"/>
    </source>
</evidence>
<proteinExistence type="predicted"/>
<gene>
    <name evidence="1" type="ORF">C3L33_23533</name>
</gene>
<organism evidence="1">
    <name type="scientific">Rhododendron williamsianum</name>
    <dbReference type="NCBI Taxonomy" id="262921"/>
    <lineage>
        <taxon>Eukaryota</taxon>
        <taxon>Viridiplantae</taxon>
        <taxon>Streptophyta</taxon>
        <taxon>Embryophyta</taxon>
        <taxon>Tracheophyta</taxon>
        <taxon>Spermatophyta</taxon>
        <taxon>Magnoliopsida</taxon>
        <taxon>eudicotyledons</taxon>
        <taxon>Gunneridae</taxon>
        <taxon>Pentapetalae</taxon>
        <taxon>asterids</taxon>
        <taxon>Ericales</taxon>
        <taxon>Ericaceae</taxon>
        <taxon>Ericoideae</taxon>
        <taxon>Rhodoreae</taxon>
        <taxon>Rhododendron</taxon>
    </lineage>
</organism>
<accession>A0A6A4KNQ9</accession>